<dbReference type="EMBL" id="JACAGB010000083">
    <property type="protein sequence ID" value="KAF6273903.1"/>
    <property type="molecule type" value="Genomic_DNA"/>
</dbReference>
<protein>
    <submittedName>
        <fullName evidence="2">Uncharacterized protein</fullName>
    </submittedName>
</protein>
<keyword evidence="3" id="KW-1185">Reference proteome</keyword>
<proteinExistence type="predicted"/>
<dbReference type="Proteomes" id="UP000558488">
    <property type="component" value="Unassembled WGS sequence"/>
</dbReference>
<sequence length="159" mass="17540">MRWPHPLLPANQRGPAQPDSHLPAHSQVHDGDLPPVLPLRASLPGTSEQPDPAPWGQPCQPPSQRPRANLQGAEPLVYWLRCLLVGDSLLRSPRSLCTSLTVLLRPPRQSPGTGQRPRLCPPRVPSHPPRTAPRNRLKQETAQSSLSDGHCKDFKIVFT</sequence>
<reference evidence="2 3" key="1">
    <citation type="journal article" date="2020" name="Nature">
        <title>Six reference-quality genomes reveal evolution of bat adaptations.</title>
        <authorList>
            <person name="Jebb D."/>
            <person name="Huang Z."/>
            <person name="Pippel M."/>
            <person name="Hughes G.M."/>
            <person name="Lavrichenko K."/>
            <person name="Devanna P."/>
            <person name="Winkler S."/>
            <person name="Jermiin L.S."/>
            <person name="Skirmuntt E.C."/>
            <person name="Katzourakis A."/>
            <person name="Burkitt-Gray L."/>
            <person name="Ray D.A."/>
            <person name="Sullivan K.A.M."/>
            <person name="Roscito J.G."/>
            <person name="Kirilenko B.M."/>
            <person name="Davalos L.M."/>
            <person name="Corthals A.P."/>
            <person name="Power M.L."/>
            <person name="Jones G."/>
            <person name="Ransome R.D."/>
            <person name="Dechmann D.K.N."/>
            <person name="Locatelli A.G."/>
            <person name="Puechmaille S.J."/>
            <person name="Fedrigo O."/>
            <person name="Jarvis E.D."/>
            <person name="Hiller M."/>
            <person name="Vernes S.C."/>
            <person name="Myers E.W."/>
            <person name="Teeling E.C."/>
        </authorList>
    </citation>
    <scope>NUCLEOTIDE SEQUENCE [LARGE SCALE GENOMIC DNA]</scope>
    <source>
        <strain evidence="2">MPipKuh1</strain>
        <tissue evidence="2">Flight muscle</tissue>
    </source>
</reference>
<evidence type="ECO:0000313" key="3">
    <source>
        <dbReference type="Proteomes" id="UP000558488"/>
    </source>
</evidence>
<feature type="compositionally biased region" description="Pro residues" evidence="1">
    <location>
        <begin position="51"/>
        <end position="64"/>
    </location>
</feature>
<evidence type="ECO:0000313" key="2">
    <source>
        <dbReference type="EMBL" id="KAF6273903.1"/>
    </source>
</evidence>
<feature type="region of interest" description="Disordered" evidence="1">
    <location>
        <begin position="1"/>
        <end position="68"/>
    </location>
</feature>
<organism evidence="2 3">
    <name type="scientific">Pipistrellus kuhlii</name>
    <name type="common">Kuhl's pipistrelle</name>
    <dbReference type="NCBI Taxonomy" id="59472"/>
    <lineage>
        <taxon>Eukaryota</taxon>
        <taxon>Metazoa</taxon>
        <taxon>Chordata</taxon>
        <taxon>Craniata</taxon>
        <taxon>Vertebrata</taxon>
        <taxon>Euteleostomi</taxon>
        <taxon>Mammalia</taxon>
        <taxon>Eutheria</taxon>
        <taxon>Laurasiatheria</taxon>
        <taxon>Chiroptera</taxon>
        <taxon>Yangochiroptera</taxon>
        <taxon>Vespertilionidae</taxon>
        <taxon>Pipistrellus</taxon>
    </lineage>
</organism>
<feature type="compositionally biased region" description="Pro residues" evidence="1">
    <location>
        <begin position="119"/>
        <end position="131"/>
    </location>
</feature>
<dbReference type="AlphaFoldDB" id="A0A7J7RCV2"/>
<accession>A0A7J7RCV2</accession>
<comment type="caution">
    <text evidence="2">The sequence shown here is derived from an EMBL/GenBank/DDBJ whole genome shotgun (WGS) entry which is preliminary data.</text>
</comment>
<gene>
    <name evidence="2" type="ORF">mPipKuh1_010695</name>
</gene>
<feature type="region of interest" description="Disordered" evidence="1">
    <location>
        <begin position="106"/>
        <end position="146"/>
    </location>
</feature>
<evidence type="ECO:0000256" key="1">
    <source>
        <dbReference type="SAM" id="MobiDB-lite"/>
    </source>
</evidence>
<name>A0A7J7RCV2_PIPKU</name>